<dbReference type="InterPro" id="IPR011009">
    <property type="entry name" value="Kinase-like_dom_sf"/>
</dbReference>
<dbReference type="GO" id="GO:0016773">
    <property type="term" value="F:phosphotransferase activity, alcohol group as acceptor"/>
    <property type="evidence" value="ECO:0007669"/>
    <property type="project" value="InterPro"/>
</dbReference>
<evidence type="ECO:0000313" key="2">
    <source>
        <dbReference type="Proteomes" id="UP000075526"/>
    </source>
</evidence>
<name>A0A149RMQ6_9PROT</name>
<reference evidence="1 2" key="1">
    <citation type="submission" date="2015-06" db="EMBL/GenBank/DDBJ databases">
        <title>Improved classification and identification of acetic acid bacteria using matrix-assisted laser desorption/ionization time-of-flight mass spectrometry; Gluconobacter nephelii and Gluconobacter uchimurae are later heterotypic synonyms of Gluconobacter japonicus and Gluconobacter oxydans, respectively.</title>
        <authorList>
            <person name="Li L."/>
            <person name="Cleenwerck I."/>
            <person name="De Vuyst L."/>
            <person name="Vandamme P."/>
        </authorList>
    </citation>
    <scope>NUCLEOTIDE SEQUENCE [LARGE SCALE GENOMIC DNA]</scope>
    <source>
        <strain evidence="1 2">LMG 1552</strain>
    </source>
</reference>
<dbReference type="PATRIC" id="fig|178901.13.peg.1472"/>
<dbReference type="Proteomes" id="UP000075526">
    <property type="component" value="Unassembled WGS sequence"/>
</dbReference>
<protein>
    <recommendedName>
        <fullName evidence="3">Streptomycin 3''-kinase</fullName>
    </recommendedName>
</protein>
<dbReference type="InterPro" id="IPR006748">
    <property type="entry name" value="NH2Glyco/OHUrea_AB-resist_kin"/>
</dbReference>
<dbReference type="Pfam" id="PF04655">
    <property type="entry name" value="APH_6_hur"/>
    <property type="match status" value="1"/>
</dbReference>
<dbReference type="SUPFAM" id="SSF56112">
    <property type="entry name" value="Protein kinase-like (PK-like)"/>
    <property type="match status" value="1"/>
</dbReference>
<organism evidence="1 2">
    <name type="scientific">Acetobacter malorum</name>
    <dbReference type="NCBI Taxonomy" id="178901"/>
    <lineage>
        <taxon>Bacteria</taxon>
        <taxon>Pseudomonadati</taxon>
        <taxon>Pseudomonadota</taxon>
        <taxon>Alphaproteobacteria</taxon>
        <taxon>Acetobacterales</taxon>
        <taxon>Acetobacteraceae</taxon>
        <taxon>Acetobacter</taxon>
    </lineage>
</organism>
<dbReference type="EMBL" id="LHZF01000165">
    <property type="protein sequence ID" value="KXV15476.1"/>
    <property type="molecule type" value="Genomic_DNA"/>
</dbReference>
<gene>
    <name evidence="1" type="ORF">AD933_08950</name>
</gene>
<proteinExistence type="predicted"/>
<dbReference type="Gene3D" id="3.90.1200.10">
    <property type="match status" value="1"/>
</dbReference>
<evidence type="ECO:0008006" key="3">
    <source>
        <dbReference type="Google" id="ProtNLM"/>
    </source>
</evidence>
<comment type="caution">
    <text evidence="1">The sequence shown here is derived from an EMBL/GenBank/DDBJ whole genome shotgun (WGS) entry which is preliminary data.</text>
</comment>
<sequence length="281" mass="31148">MPSNRHHTALSSAASAYMSRWDLVADGSPVQTTSSYLVPVTRDGFPAMLKVTSDPDELRGNHLMTLWDGQGAAAVMEHDRYALLLERAVSARTLADVVYAGLDDDATRTLCKTAERLHTASLLKQEKMRPLKSWFTALLEFSSSRAVWLKNCACQAQNLLNTPQEQIALHGDLHHGNILDFGPRGWLAIDPKGLYGERTADFAALFLNPDLADPQRPYAISPKRFEQRVRLVSSHAGVEPVRLLRWIQAWSGLSAVWFIEEGKTPDVQQTVAYLASAILAN</sequence>
<dbReference type="AlphaFoldDB" id="A0A149RMQ6"/>
<evidence type="ECO:0000313" key="1">
    <source>
        <dbReference type="EMBL" id="KXV15476.1"/>
    </source>
</evidence>
<dbReference type="GO" id="GO:0019748">
    <property type="term" value="P:secondary metabolic process"/>
    <property type="evidence" value="ECO:0007669"/>
    <property type="project" value="InterPro"/>
</dbReference>
<accession>A0A149RMQ6</accession>